<feature type="site" description="Important for catalytic activity" evidence="7">
    <location>
        <position position="235"/>
    </location>
</feature>
<dbReference type="InterPro" id="IPR037493">
    <property type="entry name" value="ExoIII-like"/>
</dbReference>
<feature type="binding site" evidence="6">
    <location>
        <position position="9"/>
    </location>
    <ligand>
        <name>Mg(2+)</name>
        <dbReference type="ChEBI" id="CHEBI:18420"/>
        <label>1</label>
    </ligand>
</feature>
<proteinExistence type="inferred from homology"/>
<evidence type="ECO:0000313" key="9">
    <source>
        <dbReference type="EMBL" id="EEH64131.1"/>
    </source>
</evidence>
<dbReference type="GO" id="GO:0008311">
    <property type="term" value="F:double-stranded DNA 3'-5' DNA exonuclease activity"/>
    <property type="evidence" value="ECO:0007669"/>
    <property type="project" value="InterPro"/>
</dbReference>
<keyword evidence="4 6" id="KW-0460">Magnesium</keyword>
<feature type="active site" description="Proton acceptor" evidence="5">
    <location>
        <position position="265"/>
    </location>
</feature>
<dbReference type="STRING" id="525245.HMPREF0044_0602"/>
<feature type="site" description="Transition state stabilizer" evidence="7">
    <location>
        <position position="163"/>
    </location>
</feature>
<keyword evidence="2 6" id="KW-0479">Metal-binding</keyword>
<dbReference type="OrthoDB" id="9803914at2"/>
<keyword evidence="10" id="KW-1185">Reference proteome</keyword>
<feature type="binding site" evidence="6">
    <location>
        <position position="265"/>
    </location>
    <ligand>
        <name>Mg(2+)</name>
        <dbReference type="ChEBI" id="CHEBI:18420"/>
        <label>1</label>
    </ligand>
</feature>
<dbReference type="GO" id="GO:0046872">
    <property type="term" value="F:metal ion binding"/>
    <property type="evidence" value="ECO:0007669"/>
    <property type="project" value="UniProtKB-KW"/>
</dbReference>
<evidence type="ECO:0000259" key="8">
    <source>
        <dbReference type="Pfam" id="PF03372"/>
    </source>
</evidence>
<dbReference type="NCBIfam" id="TIGR00633">
    <property type="entry name" value="xth"/>
    <property type="match status" value="1"/>
</dbReference>
<feature type="binding site" evidence="6">
    <location>
        <position position="163"/>
    </location>
    <ligand>
        <name>Mg(2+)</name>
        <dbReference type="ChEBI" id="CHEBI:18420"/>
        <label>1</label>
    </ligand>
</feature>
<dbReference type="eggNOG" id="COG0708">
    <property type="taxonomic scope" value="Bacteria"/>
</dbReference>
<dbReference type="EMBL" id="ACFG01000029">
    <property type="protein sequence ID" value="EEH64131.1"/>
    <property type="molecule type" value="Genomic_DNA"/>
</dbReference>
<feature type="domain" description="Endonuclease/exonuclease/phosphatase" evidence="8">
    <location>
        <begin position="6"/>
        <end position="265"/>
    </location>
</feature>
<evidence type="ECO:0000256" key="1">
    <source>
        <dbReference type="ARBA" id="ARBA00007092"/>
    </source>
</evidence>
<name>C0VZL2_9ACTO</name>
<sequence>MAFSLMTVNVNGIRAAYKRDMASVLAETAPDVLALQEVRANDKILADLMGEDWEMVNYSCEIKGRAGVAVLVRRSSHVELLADSARFGAPEGGDKVPVDTGRWLEVDVVDGDRTVTVISAYLHSGELGTEKMDQKYAHLKLVTERMAEIVASGKHAVVVGDLNIVRSEKDIKNWKGNHNKSAGVMDEEIAYVDGWMSSGWTDISRQLHGAEQQGPYTWWSWRGKSFDNDAGWRIDYQLATAELAATATSCVVDRADAYEKRFSDHAPLRVHYA</sequence>
<evidence type="ECO:0000256" key="2">
    <source>
        <dbReference type="ARBA" id="ARBA00022723"/>
    </source>
</evidence>
<feature type="binding site" evidence="6">
    <location>
        <position position="264"/>
    </location>
    <ligand>
        <name>Mg(2+)</name>
        <dbReference type="ChEBI" id="CHEBI:18420"/>
        <label>1</label>
    </ligand>
</feature>
<dbReference type="PANTHER" id="PTHR43250">
    <property type="entry name" value="EXODEOXYRIBONUCLEASE III"/>
    <property type="match status" value="1"/>
</dbReference>
<dbReference type="InterPro" id="IPR005135">
    <property type="entry name" value="Endo/exonuclease/phosphatase"/>
</dbReference>
<evidence type="ECO:0000256" key="4">
    <source>
        <dbReference type="ARBA" id="ARBA00022842"/>
    </source>
</evidence>
<gene>
    <name evidence="9" type="ORF">HMPREF0044_0602</name>
</gene>
<dbReference type="Proteomes" id="UP000010301">
    <property type="component" value="Unassembled WGS sequence"/>
</dbReference>
<feature type="binding site" evidence="6">
    <location>
        <position position="161"/>
    </location>
    <ligand>
        <name>Mg(2+)</name>
        <dbReference type="ChEBI" id="CHEBI:18420"/>
        <label>1</label>
    </ligand>
</feature>
<evidence type="ECO:0000313" key="10">
    <source>
        <dbReference type="Proteomes" id="UP000010301"/>
    </source>
</evidence>
<dbReference type="SUPFAM" id="SSF56219">
    <property type="entry name" value="DNase I-like"/>
    <property type="match status" value="1"/>
</dbReference>
<evidence type="ECO:0000256" key="7">
    <source>
        <dbReference type="PIRSR" id="PIRSR604808-3"/>
    </source>
</evidence>
<comment type="caution">
    <text evidence="9">The sequence shown here is derived from an EMBL/GenBank/DDBJ whole genome shotgun (WGS) entry which is preliminary data.</text>
</comment>
<feature type="active site" evidence="5">
    <location>
        <position position="121"/>
    </location>
</feature>
<dbReference type="GO" id="GO:0006281">
    <property type="term" value="P:DNA repair"/>
    <property type="evidence" value="ECO:0007669"/>
    <property type="project" value="InterPro"/>
</dbReference>
<evidence type="ECO:0000256" key="6">
    <source>
        <dbReference type="PIRSR" id="PIRSR604808-2"/>
    </source>
</evidence>
<dbReference type="PANTHER" id="PTHR43250:SF2">
    <property type="entry name" value="EXODEOXYRIBONUCLEASE III"/>
    <property type="match status" value="1"/>
</dbReference>
<dbReference type="RefSeq" id="WP_006546062.1">
    <property type="nucleotide sequence ID" value="NZ_DS999539.1"/>
</dbReference>
<accession>C0VZL2</accession>
<keyword evidence="3" id="KW-0378">Hydrolase</keyword>
<evidence type="ECO:0000256" key="5">
    <source>
        <dbReference type="PIRSR" id="PIRSR604808-1"/>
    </source>
</evidence>
<feature type="active site" description="Proton donor/acceptor" evidence="5">
    <location>
        <position position="161"/>
    </location>
</feature>
<dbReference type="InterPro" id="IPR036691">
    <property type="entry name" value="Endo/exonu/phosph_ase_sf"/>
</dbReference>
<dbReference type="Gene3D" id="3.60.10.10">
    <property type="entry name" value="Endonuclease/exonuclease/phosphatase"/>
    <property type="match status" value="1"/>
</dbReference>
<protein>
    <submittedName>
        <fullName evidence="9">Putative exodeoxyribonuclease III</fullName>
    </submittedName>
</protein>
<evidence type="ECO:0000256" key="3">
    <source>
        <dbReference type="ARBA" id="ARBA00022801"/>
    </source>
</evidence>
<comment type="cofactor">
    <cofactor evidence="6">
        <name>Mg(2+)</name>
        <dbReference type="ChEBI" id="CHEBI:18420"/>
    </cofactor>
    <cofactor evidence="6">
        <name>Mn(2+)</name>
        <dbReference type="ChEBI" id="CHEBI:29035"/>
    </cofactor>
    <text evidence="6">Probably binds two magnesium or manganese ions per subunit.</text>
</comment>
<dbReference type="Pfam" id="PF03372">
    <property type="entry name" value="Exo_endo_phos"/>
    <property type="match status" value="1"/>
</dbReference>
<dbReference type="InterPro" id="IPR004808">
    <property type="entry name" value="AP_endonuc_1"/>
</dbReference>
<feature type="site" description="Interaction with DNA substrate" evidence="7">
    <location>
        <position position="265"/>
    </location>
</feature>
<dbReference type="AlphaFoldDB" id="C0VZL2"/>
<keyword evidence="6" id="KW-0464">Manganese</keyword>
<comment type="similarity">
    <text evidence="1">Belongs to the DNA repair enzymes AP/ExoA family.</text>
</comment>
<feature type="binding site" evidence="6">
    <location>
        <position position="37"/>
    </location>
    <ligand>
        <name>Mg(2+)</name>
        <dbReference type="ChEBI" id="CHEBI:18420"/>
        <label>1</label>
    </ligand>
</feature>
<organism evidence="9 10">
    <name type="scientific">Gleimia coleocanis DSM 15436</name>
    <dbReference type="NCBI Taxonomy" id="525245"/>
    <lineage>
        <taxon>Bacteria</taxon>
        <taxon>Bacillati</taxon>
        <taxon>Actinomycetota</taxon>
        <taxon>Actinomycetes</taxon>
        <taxon>Actinomycetales</taxon>
        <taxon>Actinomycetaceae</taxon>
        <taxon>Gleimia</taxon>
    </lineage>
</organism>
<reference evidence="9 10" key="1">
    <citation type="submission" date="2009-01" db="EMBL/GenBank/DDBJ databases">
        <authorList>
            <person name="Qin X."/>
            <person name="Bachman B."/>
            <person name="Battles P."/>
            <person name="Bell A."/>
            <person name="Bess C."/>
            <person name="Bickham C."/>
            <person name="Chaboub L."/>
            <person name="Chen D."/>
            <person name="Coyle M."/>
            <person name="Deiros D.R."/>
            <person name="Dinh H."/>
            <person name="Forbes L."/>
            <person name="Fowler G."/>
            <person name="Francisco L."/>
            <person name="Fu Q."/>
            <person name="Gubbala S."/>
            <person name="Hale W."/>
            <person name="Han Y."/>
            <person name="Hemphill L."/>
            <person name="Highlander S.K."/>
            <person name="Hirani K."/>
            <person name="Hogues M."/>
            <person name="Jackson L."/>
            <person name="Jakkamsetti A."/>
            <person name="Javaid M."/>
            <person name="Jiang H."/>
            <person name="Korchina V."/>
            <person name="Kovar C."/>
            <person name="Lara F."/>
            <person name="Lee S."/>
            <person name="Mata R."/>
            <person name="Mathew T."/>
            <person name="Moen C."/>
            <person name="Morales K."/>
            <person name="Munidasa M."/>
            <person name="Nazareth L."/>
            <person name="Ngo R."/>
            <person name="Nguyen L."/>
            <person name="Okwuonu G."/>
            <person name="Ongeri F."/>
            <person name="Patil S."/>
            <person name="Petrosino J."/>
            <person name="Pham C."/>
            <person name="Pham P."/>
            <person name="Pu L.-L."/>
            <person name="Puazo M."/>
            <person name="Raj R."/>
            <person name="Reid J."/>
            <person name="Rouhana J."/>
            <person name="Saada N."/>
            <person name="Shang Y."/>
            <person name="Simmons D."/>
            <person name="Thornton R."/>
            <person name="Warren J."/>
            <person name="Weissenberger G."/>
            <person name="Zhang J."/>
            <person name="Zhang L."/>
            <person name="Zhou C."/>
            <person name="Zhu D."/>
            <person name="Muzny D."/>
            <person name="Worley K."/>
            <person name="Gibbs R."/>
        </authorList>
    </citation>
    <scope>NUCLEOTIDE SEQUENCE [LARGE SCALE GENOMIC DNA]</scope>
    <source>
        <strain evidence="9 10">DSM 15436</strain>
    </source>
</reference>
<dbReference type="PROSITE" id="PS51435">
    <property type="entry name" value="AP_NUCLEASE_F1_4"/>
    <property type="match status" value="1"/>
</dbReference>
<dbReference type="HOGENOM" id="CLU_027539_3_0_11"/>